<comment type="caution">
    <text evidence="1">The sequence shown here is derived from an EMBL/GenBank/DDBJ whole genome shotgun (WGS) entry which is preliminary data.</text>
</comment>
<dbReference type="Proteomes" id="UP001139290">
    <property type="component" value="Unassembled WGS sequence"/>
</dbReference>
<name>A0ABT1B6W5_9ENTR</name>
<keyword evidence="2" id="KW-1185">Reference proteome</keyword>
<evidence type="ECO:0000313" key="1">
    <source>
        <dbReference type="EMBL" id="MCO5781613.1"/>
    </source>
</evidence>
<accession>A0ABT1B6W5</accession>
<reference evidence="1" key="1">
    <citation type="submission" date="2021-11" db="EMBL/GenBank/DDBJ databases">
        <title>Citrobacter meridianamericanus sp. nov. isolated from soil.</title>
        <authorList>
            <person name="Furlan J.P.R."/>
            <person name="Stehling E.G."/>
        </authorList>
    </citation>
    <scope>NUCLEOTIDE SEQUENCE</scope>
    <source>
        <strain evidence="1">BR102</strain>
    </source>
</reference>
<proteinExistence type="predicted"/>
<organism evidence="1 2">
    <name type="scientific">Citrobacter meridianamericanus</name>
    <dbReference type="NCBI Taxonomy" id="2894201"/>
    <lineage>
        <taxon>Bacteria</taxon>
        <taxon>Pseudomonadati</taxon>
        <taxon>Pseudomonadota</taxon>
        <taxon>Gammaproteobacteria</taxon>
        <taxon>Enterobacterales</taxon>
        <taxon>Enterobacteriaceae</taxon>
        <taxon>Citrobacter</taxon>
    </lineage>
</organism>
<evidence type="ECO:0000313" key="2">
    <source>
        <dbReference type="Proteomes" id="UP001139290"/>
    </source>
</evidence>
<gene>
    <name evidence="1" type="ORF">LOD26_09775</name>
</gene>
<dbReference type="EMBL" id="JAJJVQ010000003">
    <property type="protein sequence ID" value="MCO5781613.1"/>
    <property type="molecule type" value="Genomic_DNA"/>
</dbReference>
<sequence length="238" mass="26324">MKLAITNITHDESRVKGTAAVELDYLIAPVTLCSFPVSVVYVVGKSLEQYQSELEEEAKLIVKNMYADIICGGVVNDELIIALRGKMTSEHTIKIYNCDGKLSASEIEPVPQETAREFAGNEILMNECRIAPTAISKELSEQIPDITELEKRITTLEKRSGEQVVPGDLKAIYTIADIAIKRLLQEEAHSYNYSLNINVNASEPPSDTRVTALDSSTKIEGKIRNEKITGSLRVPMKL</sequence>
<protein>
    <submittedName>
        <fullName evidence="1">Uncharacterized protein</fullName>
    </submittedName>
</protein>
<dbReference type="RefSeq" id="WP_252838216.1">
    <property type="nucleotide sequence ID" value="NZ_JAJJVQ010000003.1"/>
</dbReference>